<name>A0A6A6UQU9_9PEZI</name>
<dbReference type="AlphaFoldDB" id="A0A6A6UQU9"/>
<feature type="region of interest" description="Disordered" evidence="1">
    <location>
        <begin position="167"/>
        <end position="187"/>
    </location>
</feature>
<evidence type="ECO:0000256" key="1">
    <source>
        <dbReference type="SAM" id="MobiDB-lite"/>
    </source>
</evidence>
<feature type="chain" id="PRO_5025469691" evidence="2">
    <location>
        <begin position="22"/>
        <end position="187"/>
    </location>
</feature>
<sequence length="187" mass="20283">MAFKVLALFFTLFAYLGVVSAICPGFNYGIGVAIGQLPIGPPDNGYTQWIWNVYDDGCKVVDWFTQNFGEPHKGPCNSGRLHCSAPPVTFTWYSDNRGQHYTCRPDPNSGRCGDNVISVCCRNDGRKRDIEGGFNSTSINSIEGALIDGDGPRGNGAHHTPNVKDELIDGDGPRGNGAHHTPQVWNA</sequence>
<evidence type="ECO:0000313" key="4">
    <source>
        <dbReference type="Proteomes" id="UP000799302"/>
    </source>
</evidence>
<dbReference type="Proteomes" id="UP000799302">
    <property type="component" value="Unassembled WGS sequence"/>
</dbReference>
<proteinExistence type="predicted"/>
<gene>
    <name evidence="3" type="ORF">BT63DRAFT_473925</name>
</gene>
<protein>
    <submittedName>
        <fullName evidence="3">Uncharacterized protein</fullName>
    </submittedName>
</protein>
<accession>A0A6A6UQU9</accession>
<reference evidence="3" key="1">
    <citation type="journal article" date="2020" name="Stud. Mycol.">
        <title>101 Dothideomycetes genomes: a test case for predicting lifestyles and emergence of pathogens.</title>
        <authorList>
            <person name="Haridas S."/>
            <person name="Albert R."/>
            <person name="Binder M."/>
            <person name="Bloem J."/>
            <person name="Labutti K."/>
            <person name="Salamov A."/>
            <person name="Andreopoulos B."/>
            <person name="Baker S."/>
            <person name="Barry K."/>
            <person name="Bills G."/>
            <person name="Bluhm B."/>
            <person name="Cannon C."/>
            <person name="Castanera R."/>
            <person name="Culley D."/>
            <person name="Daum C."/>
            <person name="Ezra D."/>
            <person name="Gonzalez J."/>
            <person name="Henrissat B."/>
            <person name="Kuo A."/>
            <person name="Liang C."/>
            <person name="Lipzen A."/>
            <person name="Lutzoni F."/>
            <person name="Magnuson J."/>
            <person name="Mondo S."/>
            <person name="Nolan M."/>
            <person name="Ohm R."/>
            <person name="Pangilinan J."/>
            <person name="Park H.-J."/>
            <person name="Ramirez L."/>
            <person name="Alfaro M."/>
            <person name="Sun H."/>
            <person name="Tritt A."/>
            <person name="Yoshinaga Y."/>
            <person name="Zwiers L.-H."/>
            <person name="Turgeon B."/>
            <person name="Goodwin S."/>
            <person name="Spatafora J."/>
            <person name="Crous P."/>
            <person name="Grigoriev I."/>
        </authorList>
    </citation>
    <scope>NUCLEOTIDE SEQUENCE</scope>
    <source>
        <strain evidence="3">CBS 115976</strain>
    </source>
</reference>
<keyword evidence="2" id="KW-0732">Signal</keyword>
<dbReference type="EMBL" id="MU004230">
    <property type="protein sequence ID" value="KAF2674150.1"/>
    <property type="molecule type" value="Genomic_DNA"/>
</dbReference>
<organism evidence="3 4">
    <name type="scientific">Microthyrium microscopicum</name>
    <dbReference type="NCBI Taxonomy" id="703497"/>
    <lineage>
        <taxon>Eukaryota</taxon>
        <taxon>Fungi</taxon>
        <taxon>Dikarya</taxon>
        <taxon>Ascomycota</taxon>
        <taxon>Pezizomycotina</taxon>
        <taxon>Dothideomycetes</taxon>
        <taxon>Dothideomycetes incertae sedis</taxon>
        <taxon>Microthyriales</taxon>
        <taxon>Microthyriaceae</taxon>
        <taxon>Microthyrium</taxon>
    </lineage>
</organism>
<evidence type="ECO:0000313" key="3">
    <source>
        <dbReference type="EMBL" id="KAF2674150.1"/>
    </source>
</evidence>
<keyword evidence="4" id="KW-1185">Reference proteome</keyword>
<feature type="signal peptide" evidence="2">
    <location>
        <begin position="1"/>
        <end position="21"/>
    </location>
</feature>
<evidence type="ECO:0000256" key="2">
    <source>
        <dbReference type="SAM" id="SignalP"/>
    </source>
</evidence>
<dbReference type="OrthoDB" id="3740713at2759"/>